<accession>A0ABU4K3I4</accession>
<dbReference type="EMBL" id="JAWJZF010000295">
    <property type="protein sequence ID" value="MDX2292325.1"/>
    <property type="molecule type" value="Genomic_DNA"/>
</dbReference>
<evidence type="ECO:0000256" key="4">
    <source>
        <dbReference type="ARBA" id="ARBA00023125"/>
    </source>
</evidence>
<sequence>MRLRLGGPVPVRILTALLLDPGRVVPISRLVEAAWDEDPPATAAHQVRKAIADLRQRILHGPDVIITDGPGYRIDVGPDQLDVSRFTLWLQEARQALDGGMVPEAVAKLRNALALWRGPVLAGNCGSVIAAASAVLEERMLAATGQLAELRLAMGETEELIGDLRELTSHHPLRESFRGQLMLALHRAGRQAEALAEYAAIRRLLAEELGIDPGKQLSTLHEAILRGSPDLALPGPSRQPHAPTALHPLPARQAPCTLPYDLTDFTGRDRELQLLIGQAGGQDAGTVRIVAIDGMGGCGKTALAVHAAHRLAEAYPDGRIHADLRGFTPEEEPRRPGAVIGSLLKCLSVPAEHIPEGLDDRVALWRATLAERRILLLLDNASDAAQVRPLLPASSGCLVLITSRNRLVGLDGAVSLSLGIPSAAEARALVTEALGAERAAKEPEAVDALVELCGRLPLALRIAATRLRSRPQWTVQHLVERLRHSSRRLDELRSGDRSVEETLWLSYRALDDEHRESFRLLARHSGAEIGASTAAALLGTRPHTAENVLEHLMDMHLVEQHEIGRYAFHDLVRGFAQRLPEPEALLRVPRPGSCVPASAG</sequence>
<dbReference type="InterPro" id="IPR002182">
    <property type="entry name" value="NB-ARC"/>
</dbReference>
<evidence type="ECO:0000256" key="6">
    <source>
        <dbReference type="PROSITE-ProRule" id="PRU01091"/>
    </source>
</evidence>
<evidence type="ECO:0000256" key="2">
    <source>
        <dbReference type="ARBA" id="ARBA00023012"/>
    </source>
</evidence>
<dbReference type="PANTHER" id="PTHR35807:SF1">
    <property type="entry name" value="TRANSCRIPTIONAL REGULATOR REDD"/>
    <property type="match status" value="1"/>
</dbReference>
<comment type="similarity">
    <text evidence="1">Belongs to the AfsR/DnrI/RedD regulatory family.</text>
</comment>
<dbReference type="CDD" id="cd15831">
    <property type="entry name" value="BTAD"/>
    <property type="match status" value="1"/>
</dbReference>
<name>A0ABU4K3I4_9ACTN</name>
<evidence type="ECO:0000256" key="5">
    <source>
        <dbReference type="ARBA" id="ARBA00023163"/>
    </source>
</evidence>
<dbReference type="InterPro" id="IPR027417">
    <property type="entry name" value="P-loop_NTPase"/>
</dbReference>
<dbReference type="Proteomes" id="UP001278571">
    <property type="component" value="Unassembled WGS sequence"/>
</dbReference>
<dbReference type="Pfam" id="PF00486">
    <property type="entry name" value="Trans_reg_C"/>
    <property type="match status" value="1"/>
</dbReference>
<feature type="DNA-binding region" description="OmpR/PhoB-type" evidence="6">
    <location>
        <begin position="1"/>
        <end position="76"/>
    </location>
</feature>
<dbReference type="PANTHER" id="PTHR35807">
    <property type="entry name" value="TRANSCRIPTIONAL REGULATOR REDD-RELATED"/>
    <property type="match status" value="1"/>
</dbReference>
<protein>
    <submittedName>
        <fullName evidence="9">BTAD domain-containing putative transcriptional regulator</fullName>
    </submittedName>
</protein>
<proteinExistence type="inferred from homology"/>
<evidence type="ECO:0000256" key="3">
    <source>
        <dbReference type="ARBA" id="ARBA00023015"/>
    </source>
</evidence>
<dbReference type="RefSeq" id="WP_319008819.1">
    <property type="nucleotide sequence ID" value="NZ_JAWJZF010000295.1"/>
</dbReference>
<dbReference type="Pfam" id="PF00931">
    <property type="entry name" value="NB-ARC"/>
    <property type="match status" value="1"/>
</dbReference>
<dbReference type="InterPro" id="IPR051677">
    <property type="entry name" value="AfsR-DnrI-RedD_regulator"/>
</dbReference>
<feature type="compositionally biased region" description="Low complexity" evidence="7">
    <location>
        <begin position="240"/>
        <end position="251"/>
    </location>
</feature>
<dbReference type="SUPFAM" id="SSF52540">
    <property type="entry name" value="P-loop containing nucleoside triphosphate hydrolases"/>
    <property type="match status" value="1"/>
</dbReference>
<dbReference type="InterPro" id="IPR036388">
    <property type="entry name" value="WH-like_DNA-bd_sf"/>
</dbReference>
<dbReference type="PROSITE" id="PS51755">
    <property type="entry name" value="OMPR_PHOB"/>
    <property type="match status" value="1"/>
</dbReference>
<keyword evidence="4 6" id="KW-0238">DNA-binding</keyword>
<organism evidence="9 10">
    <name type="scientific">Streptomyces roseolus</name>
    <dbReference type="NCBI Taxonomy" id="67358"/>
    <lineage>
        <taxon>Bacteria</taxon>
        <taxon>Bacillati</taxon>
        <taxon>Actinomycetota</taxon>
        <taxon>Actinomycetes</taxon>
        <taxon>Kitasatosporales</taxon>
        <taxon>Streptomycetaceae</taxon>
        <taxon>Streptomyces</taxon>
    </lineage>
</organism>
<reference evidence="9 10" key="1">
    <citation type="submission" date="2023-10" db="EMBL/GenBank/DDBJ databases">
        <authorList>
            <person name="Wang X.X."/>
        </authorList>
    </citation>
    <scope>NUCLEOTIDE SEQUENCE [LARGE SCALE GENOMIC DNA]</scope>
    <source>
        <strain evidence="9 10">NBRC 12816</strain>
    </source>
</reference>
<dbReference type="Gene3D" id="1.25.40.10">
    <property type="entry name" value="Tetratricopeptide repeat domain"/>
    <property type="match status" value="1"/>
</dbReference>
<keyword evidence="2" id="KW-0902">Two-component regulatory system</keyword>
<dbReference type="PRINTS" id="PR00364">
    <property type="entry name" value="DISEASERSIST"/>
</dbReference>
<dbReference type="Pfam" id="PF03704">
    <property type="entry name" value="BTAD"/>
    <property type="match status" value="1"/>
</dbReference>
<dbReference type="InterPro" id="IPR001867">
    <property type="entry name" value="OmpR/PhoB-type_DNA-bd"/>
</dbReference>
<keyword evidence="3" id="KW-0805">Transcription regulation</keyword>
<evidence type="ECO:0000256" key="1">
    <source>
        <dbReference type="ARBA" id="ARBA00005820"/>
    </source>
</evidence>
<keyword evidence="5" id="KW-0804">Transcription</keyword>
<feature type="domain" description="OmpR/PhoB-type" evidence="8">
    <location>
        <begin position="1"/>
        <end position="76"/>
    </location>
</feature>
<gene>
    <name evidence="9" type="ORF">R2363_09090</name>
</gene>
<dbReference type="SMART" id="SM01043">
    <property type="entry name" value="BTAD"/>
    <property type="match status" value="1"/>
</dbReference>
<evidence type="ECO:0000256" key="7">
    <source>
        <dbReference type="SAM" id="MobiDB-lite"/>
    </source>
</evidence>
<dbReference type="InterPro" id="IPR016032">
    <property type="entry name" value="Sig_transdc_resp-reg_C-effctor"/>
</dbReference>
<dbReference type="SMART" id="SM00862">
    <property type="entry name" value="Trans_reg_C"/>
    <property type="match status" value="1"/>
</dbReference>
<evidence type="ECO:0000313" key="9">
    <source>
        <dbReference type="EMBL" id="MDX2292325.1"/>
    </source>
</evidence>
<comment type="caution">
    <text evidence="9">The sequence shown here is derived from an EMBL/GenBank/DDBJ whole genome shotgun (WGS) entry which is preliminary data.</text>
</comment>
<evidence type="ECO:0000259" key="8">
    <source>
        <dbReference type="PROSITE" id="PS51755"/>
    </source>
</evidence>
<dbReference type="Gene3D" id="3.40.50.300">
    <property type="entry name" value="P-loop containing nucleotide triphosphate hydrolases"/>
    <property type="match status" value="1"/>
</dbReference>
<keyword evidence="10" id="KW-1185">Reference proteome</keyword>
<dbReference type="SUPFAM" id="SSF48452">
    <property type="entry name" value="TPR-like"/>
    <property type="match status" value="1"/>
</dbReference>
<feature type="region of interest" description="Disordered" evidence="7">
    <location>
        <begin position="233"/>
        <end position="252"/>
    </location>
</feature>
<evidence type="ECO:0000313" key="10">
    <source>
        <dbReference type="Proteomes" id="UP001278571"/>
    </source>
</evidence>
<dbReference type="InterPro" id="IPR011990">
    <property type="entry name" value="TPR-like_helical_dom_sf"/>
</dbReference>
<dbReference type="Gene3D" id="1.10.10.10">
    <property type="entry name" value="Winged helix-like DNA-binding domain superfamily/Winged helix DNA-binding domain"/>
    <property type="match status" value="2"/>
</dbReference>
<dbReference type="SUPFAM" id="SSF46894">
    <property type="entry name" value="C-terminal effector domain of the bipartite response regulators"/>
    <property type="match status" value="1"/>
</dbReference>
<dbReference type="InterPro" id="IPR005158">
    <property type="entry name" value="BTAD"/>
</dbReference>